<evidence type="ECO:0000313" key="2">
    <source>
        <dbReference type="EMBL" id="KPQ12571.1"/>
    </source>
</evidence>
<organism evidence="2 4">
    <name type="scientific">Saliniramus fredricksonii</name>
    <dbReference type="NCBI Taxonomy" id="1653334"/>
    <lineage>
        <taxon>Bacteria</taxon>
        <taxon>Pseudomonadati</taxon>
        <taxon>Pseudomonadota</taxon>
        <taxon>Alphaproteobacteria</taxon>
        <taxon>Hyphomicrobiales</taxon>
        <taxon>Salinarimonadaceae</taxon>
        <taxon>Saliniramus</taxon>
    </lineage>
</organism>
<evidence type="ECO:0000313" key="5">
    <source>
        <dbReference type="Proteomes" id="UP000182800"/>
    </source>
</evidence>
<accession>A0A0P8BS96</accession>
<feature type="transmembrane region" description="Helical" evidence="1">
    <location>
        <begin position="52"/>
        <end position="71"/>
    </location>
</feature>
<name>A0A0P8BS96_9HYPH</name>
<dbReference type="STRING" id="1653334.GA0071312_3764"/>
<evidence type="ECO:0000313" key="3">
    <source>
        <dbReference type="EMBL" id="SCC82754.1"/>
    </source>
</evidence>
<feature type="transmembrane region" description="Helical" evidence="1">
    <location>
        <begin position="20"/>
        <end position="40"/>
    </location>
</feature>
<proteinExistence type="predicted"/>
<evidence type="ECO:0000256" key="1">
    <source>
        <dbReference type="SAM" id="Phobius"/>
    </source>
</evidence>
<protein>
    <submittedName>
        <fullName evidence="2">Uncharacterized protein</fullName>
    </submittedName>
</protein>
<reference evidence="3 5" key="2">
    <citation type="submission" date="2016-08" db="EMBL/GenBank/DDBJ databases">
        <authorList>
            <person name="Varghese N."/>
            <person name="Submissions Spin"/>
        </authorList>
    </citation>
    <scope>NUCLEOTIDE SEQUENCE [LARGE SCALE GENOMIC DNA]</scope>
    <source>
        <strain evidence="3 5">HL-109</strain>
    </source>
</reference>
<keyword evidence="1" id="KW-0812">Transmembrane</keyword>
<dbReference type="EMBL" id="LJSX01000001">
    <property type="protein sequence ID" value="KPQ12571.1"/>
    <property type="molecule type" value="Genomic_DNA"/>
</dbReference>
<dbReference type="EMBL" id="FMBM01000003">
    <property type="protein sequence ID" value="SCC82754.1"/>
    <property type="molecule type" value="Genomic_DNA"/>
</dbReference>
<dbReference type="RefSeq" id="WP_074446529.1">
    <property type="nucleotide sequence ID" value="NZ_FMBM01000003.1"/>
</dbReference>
<comment type="caution">
    <text evidence="2">The sequence shown here is derived from an EMBL/GenBank/DDBJ whole genome shotgun (WGS) entry which is preliminary data.</text>
</comment>
<keyword evidence="1" id="KW-1133">Transmembrane helix</keyword>
<gene>
    <name evidence="3" type="ORF">GA0071312_3764</name>
    <name evidence="2" type="ORF">HLUCCO17_00320</name>
</gene>
<reference evidence="2 4" key="1">
    <citation type="submission" date="2015-09" db="EMBL/GenBank/DDBJ databases">
        <title>Identification and resolution of microdiversity through metagenomic sequencing of parallel consortia.</title>
        <authorList>
            <person name="Nelson W.C."/>
            <person name="Romine M.F."/>
            <person name="Lindemann S.R."/>
        </authorList>
    </citation>
    <scope>NUCLEOTIDE SEQUENCE [LARGE SCALE GENOMIC DNA]</scope>
    <source>
        <strain evidence="2">HL-109</strain>
    </source>
</reference>
<keyword evidence="5" id="KW-1185">Reference proteome</keyword>
<evidence type="ECO:0000313" key="4">
    <source>
        <dbReference type="Proteomes" id="UP000050497"/>
    </source>
</evidence>
<sequence>MQDFHPATLFVIAQETLGFLLWLGIGLAVIVLALYAIALMRGLALRGAPMRIAAILGILVGIVAMAAAPAMTDAGFAHLVAGIDYVFIALIGIGGFVASVIALTPLLVLLGLGGAREERVSLTAPAE</sequence>
<dbReference type="AlphaFoldDB" id="A0A0P8BS96"/>
<keyword evidence="1" id="KW-0472">Membrane</keyword>
<feature type="transmembrane region" description="Helical" evidence="1">
    <location>
        <begin position="83"/>
        <end position="112"/>
    </location>
</feature>
<dbReference type="Pfam" id="PF17336">
    <property type="entry name" value="DUF5368"/>
    <property type="match status" value="1"/>
</dbReference>
<dbReference type="Proteomes" id="UP000050497">
    <property type="component" value="Unassembled WGS sequence"/>
</dbReference>
<dbReference type="InterPro" id="IPR035308">
    <property type="entry name" value="DUF5368"/>
</dbReference>
<dbReference type="Proteomes" id="UP000182800">
    <property type="component" value="Unassembled WGS sequence"/>
</dbReference>